<dbReference type="InterPro" id="IPR030382">
    <property type="entry name" value="MeTrfase_TRM5/TYW2"/>
</dbReference>
<dbReference type="AlphaFoldDB" id="A0A520KQX3"/>
<dbReference type="InterPro" id="IPR029063">
    <property type="entry name" value="SAM-dependent_MTases_sf"/>
</dbReference>
<dbReference type="GO" id="GO:0008175">
    <property type="term" value="F:tRNA methyltransferase activity"/>
    <property type="evidence" value="ECO:0007669"/>
    <property type="project" value="TreeGrafter"/>
</dbReference>
<feature type="domain" description="SAM-dependent methyltransferase TRM5/TYW2-type" evidence="6">
    <location>
        <begin position="3"/>
        <end position="246"/>
    </location>
</feature>
<dbReference type="GO" id="GO:0005737">
    <property type="term" value="C:cytoplasm"/>
    <property type="evidence" value="ECO:0007669"/>
    <property type="project" value="TreeGrafter"/>
</dbReference>
<keyword evidence="2" id="KW-0489">Methyltransferase</keyword>
<dbReference type="CDD" id="cd02440">
    <property type="entry name" value="AdoMet_MTases"/>
    <property type="match status" value="1"/>
</dbReference>
<dbReference type="PANTHER" id="PTHR23245">
    <property type="entry name" value="TRNA METHYLTRANSFERASE"/>
    <property type="match status" value="1"/>
</dbReference>
<gene>
    <name evidence="7" type="ORF">EF806_05960</name>
</gene>
<dbReference type="PANTHER" id="PTHR23245:SF36">
    <property type="entry name" value="TRNA (GUANINE(37)-N1)-METHYLTRANSFERASE"/>
    <property type="match status" value="1"/>
</dbReference>
<evidence type="ECO:0000256" key="2">
    <source>
        <dbReference type="ARBA" id="ARBA00022603"/>
    </source>
</evidence>
<dbReference type="Gene3D" id="3.40.50.150">
    <property type="entry name" value="Vaccinia Virus protein VP39"/>
    <property type="match status" value="1"/>
</dbReference>
<evidence type="ECO:0000259" key="6">
    <source>
        <dbReference type="PROSITE" id="PS51684"/>
    </source>
</evidence>
<dbReference type="GO" id="GO:0002939">
    <property type="term" value="P:tRNA N1-guanine methylation"/>
    <property type="evidence" value="ECO:0007669"/>
    <property type="project" value="TreeGrafter"/>
</dbReference>
<keyword evidence="1" id="KW-0963">Cytoplasm</keyword>
<dbReference type="InterPro" id="IPR056743">
    <property type="entry name" value="TRM5-TYW2-like_MTfase"/>
</dbReference>
<keyword evidence="3" id="KW-0808">Transferase</keyword>
<evidence type="ECO:0000256" key="3">
    <source>
        <dbReference type="ARBA" id="ARBA00022679"/>
    </source>
</evidence>
<comment type="caution">
    <text evidence="7">The sequence shown here is derived from an EMBL/GenBank/DDBJ whole genome shotgun (WGS) entry which is preliminary data.</text>
</comment>
<accession>A0A520KQX3</accession>
<sequence length="254" mass="29550">MKIRYIQDIAMISESGYDDTDTRMIVAKILYEKPKIRKILKKATHSTGEERISRFDVIFGDRSTEIEYKEGGCNFIFDINKTYFSFSLSGERRRIANEIKNGENILCLFAGVGPFPIILARQKKVDIVAIEKNCDAFYYLLKNIEINRLRGSIKAINDDVENLFKYVNKNSFDRVIAPAPKIDKDFSSLYIDSIKKETGKKIYLYDFSLKDEIDRLRKIPWVLNVKKCGSYSPRVYRTCIEIDIGLYYKFSSNL</sequence>
<evidence type="ECO:0000313" key="7">
    <source>
        <dbReference type="EMBL" id="RZN63966.1"/>
    </source>
</evidence>
<keyword evidence="4" id="KW-0949">S-adenosyl-L-methionine</keyword>
<evidence type="ECO:0000256" key="5">
    <source>
        <dbReference type="ARBA" id="ARBA00022694"/>
    </source>
</evidence>
<dbReference type="Proteomes" id="UP000317158">
    <property type="component" value="Unassembled WGS sequence"/>
</dbReference>
<evidence type="ECO:0000313" key="8">
    <source>
        <dbReference type="Proteomes" id="UP000317158"/>
    </source>
</evidence>
<name>A0A520KQX3_METT2</name>
<keyword evidence="5" id="KW-0819">tRNA processing</keyword>
<dbReference type="SUPFAM" id="SSF53335">
    <property type="entry name" value="S-adenosyl-L-methionine-dependent methyltransferases"/>
    <property type="match status" value="1"/>
</dbReference>
<evidence type="ECO:0000256" key="1">
    <source>
        <dbReference type="ARBA" id="ARBA00022490"/>
    </source>
</evidence>
<organism evidence="7 8">
    <name type="scientific">Methanoliparum thermophilum</name>
    <dbReference type="NCBI Taxonomy" id="2491083"/>
    <lineage>
        <taxon>Archaea</taxon>
        <taxon>Methanobacteriati</taxon>
        <taxon>Methanobacteriota</taxon>
        <taxon>Candidatus Methanoliparia</taxon>
        <taxon>Candidatus Methanoliparales</taxon>
        <taxon>Candidatus Methanoliparaceae</taxon>
        <taxon>Candidatus Methanoliparum</taxon>
    </lineage>
</organism>
<dbReference type="PROSITE" id="PS51684">
    <property type="entry name" value="SAM_MT_TRM5_TYW2"/>
    <property type="match status" value="1"/>
</dbReference>
<protein>
    <recommendedName>
        <fullName evidence="6">SAM-dependent methyltransferase TRM5/TYW2-type domain-containing protein</fullName>
    </recommendedName>
</protein>
<dbReference type="Pfam" id="PF02475">
    <property type="entry name" value="TRM5-TYW2_MTfase"/>
    <property type="match status" value="1"/>
</dbReference>
<reference evidence="7 8" key="1">
    <citation type="journal article" date="2019" name="Nat. Microbiol.">
        <title>Wide diversity of methane and short-chain alkane metabolisms in uncultured archaea.</title>
        <authorList>
            <person name="Borrel G."/>
            <person name="Adam P.S."/>
            <person name="McKay L.J."/>
            <person name="Chen L.X."/>
            <person name="Sierra-Garcia I.N."/>
            <person name="Sieber C.M."/>
            <person name="Letourneur Q."/>
            <person name="Ghozlane A."/>
            <person name="Andersen G.L."/>
            <person name="Li W.J."/>
            <person name="Hallam S.J."/>
            <person name="Muyzer G."/>
            <person name="de Oliveira V.M."/>
            <person name="Inskeep W.P."/>
            <person name="Banfield J.F."/>
            <person name="Gribaldo S."/>
        </authorList>
    </citation>
    <scope>NUCLEOTIDE SEQUENCE [LARGE SCALE GENOMIC DNA]</scope>
    <source>
        <strain evidence="7">NM1a</strain>
    </source>
</reference>
<dbReference type="EMBL" id="RXIF01000011">
    <property type="protein sequence ID" value="RZN63966.1"/>
    <property type="molecule type" value="Genomic_DNA"/>
</dbReference>
<evidence type="ECO:0000256" key="4">
    <source>
        <dbReference type="ARBA" id="ARBA00022691"/>
    </source>
</evidence>
<proteinExistence type="predicted"/>